<dbReference type="Gene3D" id="1.10.8.870">
    <property type="entry name" value="Alpha-glycerophosphate oxidase, cap domain"/>
    <property type="match status" value="1"/>
</dbReference>
<evidence type="ECO:0000256" key="5">
    <source>
        <dbReference type="ARBA" id="ARBA00022827"/>
    </source>
</evidence>
<evidence type="ECO:0000259" key="8">
    <source>
        <dbReference type="Pfam" id="PF16901"/>
    </source>
</evidence>
<keyword evidence="10" id="KW-1185">Reference proteome</keyword>
<dbReference type="Gene3D" id="3.50.50.60">
    <property type="entry name" value="FAD/NAD(P)-binding domain"/>
    <property type="match status" value="1"/>
</dbReference>
<evidence type="ECO:0000256" key="6">
    <source>
        <dbReference type="ARBA" id="ARBA00023002"/>
    </source>
</evidence>
<dbReference type="EMBL" id="FQUU01000004">
    <property type="protein sequence ID" value="SHE84076.1"/>
    <property type="molecule type" value="Genomic_DNA"/>
</dbReference>
<dbReference type="InterPro" id="IPR031656">
    <property type="entry name" value="DAO_C"/>
</dbReference>
<sequence>MNDLQFKVNSIDRERLALQLADESKQWDVLVIGGGATGLGVAMDAVARGYNTLLLEQSDFAKGTSSRSTKLVHGGVRYLAQGDIRLVREASVERGRLCRNAPHLVKNQTFIIPIYNYWDKIKYTLGLKMYDWISGRLTLGSSVFVSRKKTIESLPGIKQEGLLGGVLYHDGQFDDSRLAINLVQSIIEKGGCAINYIKVTGLLKDNQGKIEGALVVDTENGKNFRVRAKAVINATGVFVDDILHMDNPKSLKSICVSQGVHLVLDKAFYPSEHALMIPETSDGRVLFAVPWHDKVVLGTTDTPVEEASLEPQALEKEINFILETAADYFTKKPTRSDVLSVFAGLRPLAAPQGEEQTTKEISRSHKIMVSASHLFTILGGKWTTYRKMGEDMMNRVEKELQWKHQKTTTSLMHIHGYAEGMNWNDPLYFYGSDCQLIKKQMNGSSGQWISDSLKIHKMQVRWAVENEMARTVEDVLARRTRALLLNAGESIRIAPEVARIMAEEMDKDQAWQKEQVENYTSLANQYILKTN</sequence>
<evidence type="ECO:0000256" key="2">
    <source>
        <dbReference type="ARBA" id="ARBA00007330"/>
    </source>
</evidence>
<evidence type="ECO:0000313" key="9">
    <source>
        <dbReference type="EMBL" id="SHE84076.1"/>
    </source>
</evidence>
<dbReference type="InterPro" id="IPR036188">
    <property type="entry name" value="FAD/NAD-bd_sf"/>
</dbReference>
<dbReference type="GO" id="GO:0006071">
    <property type="term" value="P:glycerol metabolic process"/>
    <property type="evidence" value="ECO:0007669"/>
    <property type="project" value="UniProtKB-KW"/>
</dbReference>
<feature type="domain" description="Alpha-glycerophosphate oxidase C-terminal" evidence="8">
    <location>
        <begin position="427"/>
        <end position="510"/>
    </location>
</feature>
<gene>
    <name evidence="9" type="ORF">SAMN02745131_01203</name>
</gene>
<dbReference type="Proteomes" id="UP000184048">
    <property type="component" value="Unassembled WGS sequence"/>
</dbReference>
<accession>A0A1M4WS62</accession>
<evidence type="ECO:0000256" key="3">
    <source>
        <dbReference type="ARBA" id="ARBA00022630"/>
    </source>
</evidence>
<evidence type="ECO:0000256" key="1">
    <source>
        <dbReference type="ARBA" id="ARBA00001974"/>
    </source>
</evidence>
<dbReference type="PANTHER" id="PTHR11985:SF35">
    <property type="entry name" value="ANAEROBIC GLYCEROL-3-PHOSPHATE DEHYDROGENASE SUBUNIT A"/>
    <property type="match status" value="1"/>
</dbReference>
<evidence type="ECO:0000259" key="7">
    <source>
        <dbReference type="Pfam" id="PF01266"/>
    </source>
</evidence>
<organism evidence="9 10">
    <name type="scientific">Flavisolibacter ginsengisoli DSM 18119</name>
    <dbReference type="NCBI Taxonomy" id="1121884"/>
    <lineage>
        <taxon>Bacteria</taxon>
        <taxon>Pseudomonadati</taxon>
        <taxon>Bacteroidota</taxon>
        <taxon>Chitinophagia</taxon>
        <taxon>Chitinophagales</taxon>
        <taxon>Chitinophagaceae</taxon>
        <taxon>Flavisolibacter</taxon>
    </lineage>
</organism>
<dbReference type="OrthoDB" id="9766796at2"/>
<dbReference type="InterPro" id="IPR000447">
    <property type="entry name" value="G3P_DH_FAD-dep"/>
</dbReference>
<dbReference type="Gene3D" id="3.30.9.10">
    <property type="entry name" value="D-Amino Acid Oxidase, subunit A, domain 2"/>
    <property type="match status" value="1"/>
</dbReference>
<dbReference type="RefSeq" id="WP_072834421.1">
    <property type="nucleotide sequence ID" value="NZ_FQUU01000004.1"/>
</dbReference>
<proteinExistence type="inferred from homology"/>
<keyword evidence="5" id="KW-0274">FAD</keyword>
<evidence type="ECO:0000313" key="10">
    <source>
        <dbReference type="Proteomes" id="UP000184048"/>
    </source>
</evidence>
<name>A0A1M4WS62_9BACT</name>
<protein>
    <submittedName>
        <fullName evidence="9">Glycerol-3-phosphate dehydrogenase</fullName>
    </submittedName>
</protein>
<dbReference type="AlphaFoldDB" id="A0A1M4WS62"/>
<dbReference type="PANTHER" id="PTHR11985">
    <property type="entry name" value="GLYCEROL-3-PHOSPHATE DEHYDROGENASE"/>
    <property type="match status" value="1"/>
</dbReference>
<dbReference type="SUPFAM" id="SSF51905">
    <property type="entry name" value="FAD/NAD(P)-binding domain"/>
    <property type="match status" value="1"/>
</dbReference>
<comment type="similarity">
    <text evidence="2">Belongs to the FAD-dependent glycerol-3-phosphate dehydrogenase family.</text>
</comment>
<dbReference type="STRING" id="1121884.SAMN02745131_01203"/>
<evidence type="ECO:0000256" key="4">
    <source>
        <dbReference type="ARBA" id="ARBA00022798"/>
    </source>
</evidence>
<dbReference type="Pfam" id="PF16901">
    <property type="entry name" value="DAO_C"/>
    <property type="match status" value="1"/>
</dbReference>
<dbReference type="PRINTS" id="PR01001">
    <property type="entry name" value="FADG3PDH"/>
</dbReference>
<dbReference type="GO" id="GO:0004368">
    <property type="term" value="F:glycerol-3-phosphate dehydrogenase (quinone) activity"/>
    <property type="evidence" value="ECO:0007669"/>
    <property type="project" value="InterPro"/>
</dbReference>
<keyword evidence="6" id="KW-0560">Oxidoreductase</keyword>
<dbReference type="InterPro" id="IPR006076">
    <property type="entry name" value="FAD-dep_OxRdtase"/>
</dbReference>
<feature type="domain" description="FAD dependent oxidoreductase" evidence="7">
    <location>
        <begin position="28"/>
        <end position="353"/>
    </location>
</feature>
<reference evidence="9 10" key="1">
    <citation type="submission" date="2016-11" db="EMBL/GenBank/DDBJ databases">
        <authorList>
            <person name="Jaros S."/>
            <person name="Januszkiewicz K."/>
            <person name="Wedrychowicz H."/>
        </authorList>
    </citation>
    <scope>NUCLEOTIDE SEQUENCE [LARGE SCALE GENOMIC DNA]</scope>
    <source>
        <strain evidence="9 10">DSM 18119</strain>
    </source>
</reference>
<keyword evidence="3" id="KW-0285">Flavoprotein</keyword>
<keyword evidence="4" id="KW-0319">Glycerol metabolism</keyword>
<comment type="cofactor">
    <cofactor evidence="1">
        <name>FAD</name>
        <dbReference type="ChEBI" id="CHEBI:57692"/>
    </cofactor>
</comment>
<dbReference type="GO" id="GO:0046168">
    <property type="term" value="P:glycerol-3-phosphate catabolic process"/>
    <property type="evidence" value="ECO:0007669"/>
    <property type="project" value="TreeGrafter"/>
</dbReference>
<dbReference type="Pfam" id="PF01266">
    <property type="entry name" value="DAO"/>
    <property type="match status" value="1"/>
</dbReference>
<dbReference type="InterPro" id="IPR038299">
    <property type="entry name" value="DAO_C_sf"/>
</dbReference>